<evidence type="ECO:0000313" key="1">
    <source>
        <dbReference type="EMBL" id="EZA54387.1"/>
    </source>
</evidence>
<proteinExistence type="predicted"/>
<protein>
    <submittedName>
        <fullName evidence="1">Uncharacterized protein</fullName>
    </submittedName>
</protein>
<name>A0A026WE95_OOCBI</name>
<evidence type="ECO:0000313" key="2">
    <source>
        <dbReference type="Proteomes" id="UP000053097"/>
    </source>
</evidence>
<dbReference type="AlphaFoldDB" id="A0A026WE95"/>
<gene>
    <name evidence="1" type="ORF">X777_05617</name>
</gene>
<organism evidence="1 2">
    <name type="scientific">Ooceraea biroi</name>
    <name type="common">Clonal raider ant</name>
    <name type="synonym">Cerapachys biroi</name>
    <dbReference type="NCBI Taxonomy" id="2015173"/>
    <lineage>
        <taxon>Eukaryota</taxon>
        <taxon>Metazoa</taxon>
        <taxon>Ecdysozoa</taxon>
        <taxon>Arthropoda</taxon>
        <taxon>Hexapoda</taxon>
        <taxon>Insecta</taxon>
        <taxon>Pterygota</taxon>
        <taxon>Neoptera</taxon>
        <taxon>Endopterygota</taxon>
        <taxon>Hymenoptera</taxon>
        <taxon>Apocrita</taxon>
        <taxon>Aculeata</taxon>
        <taxon>Formicoidea</taxon>
        <taxon>Formicidae</taxon>
        <taxon>Dorylinae</taxon>
        <taxon>Ooceraea</taxon>
    </lineage>
</organism>
<sequence>PVLLESRRRPRSNLLLELRPKERLQERNAQFQLPVLYSVLSAPGTQDLVKYSAAARTESQPYPLIHLFEMRDTTNA</sequence>
<keyword evidence="2" id="KW-1185">Reference proteome</keyword>
<dbReference type="Proteomes" id="UP000053097">
    <property type="component" value="Unassembled WGS sequence"/>
</dbReference>
<dbReference type="EMBL" id="KK107250">
    <property type="protein sequence ID" value="EZA54387.1"/>
    <property type="molecule type" value="Genomic_DNA"/>
</dbReference>
<feature type="non-terminal residue" evidence="1">
    <location>
        <position position="76"/>
    </location>
</feature>
<reference evidence="1 2" key="1">
    <citation type="journal article" date="2014" name="Curr. Biol.">
        <title>The genome of the clonal raider ant Cerapachys biroi.</title>
        <authorList>
            <person name="Oxley P.R."/>
            <person name="Ji L."/>
            <person name="Fetter-Pruneda I."/>
            <person name="McKenzie S.K."/>
            <person name="Li C."/>
            <person name="Hu H."/>
            <person name="Zhang G."/>
            <person name="Kronauer D.J."/>
        </authorList>
    </citation>
    <scope>NUCLEOTIDE SEQUENCE [LARGE SCALE GENOMIC DNA]</scope>
</reference>
<accession>A0A026WE95</accession>
<feature type="non-terminal residue" evidence="1">
    <location>
        <position position="1"/>
    </location>
</feature>